<evidence type="ECO:0000256" key="1">
    <source>
        <dbReference type="ARBA" id="ARBA00000681"/>
    </source>
</evidence>
<dbReference type="SMART" id="SM00633">
    <property type="entry name" value="Glyco_10"/>
    <property type="match status" value="1"/>
</dbReference>
<dbReference type="AlphaFoldDB" id="A0A318XPM6"/>
<dbReference type="Gene3D" id="1.10.1330.10">
    <property type="entry name" value="Dockerin domain"/>
    <property type="match status" value="1"/>
</dbReference>
<keyword evidence="5 13" id="KW-0732">Signal</keyword>
<evidence type="ECO:0000256" key="7">
    <source>
        <dbReference type="ARBA" id="ARBA00023001"/>
    </source>
</evidence>
<dbReference type="GO" id="GO:0008810">
    <property type="term" value="F:cellulase activity"/>
    <property type="evidence" value="ECO:0007669"/>
    <property type="project" value="UniProtKB-EC"/>
</dbReference>
<dbReference type="EC" id="3.2.1.8" evidence="12"/>
<dbReference type="PANTHER" id="PTHR31490:SF88">
    <property type="entry name" value="BETA-XYLANASE"/>
    <property type="match status" value="1"/>
</dbReference>
<evidence type="ECO:0000256" key="6">
    <source>
        <dbReference type="ARBA" id="ARBA00022801"/>
    </source>
</evidence>
<proteinExistence type="inferred from homology"/>
<comment type="catalytic activity">
    <reaction evidence="1 12">
        <text>Endohydrolysis of (1-&gt;4)-beta-D-xylosidic linkages in xylans.</text>
        <dbReference type="EC" id="3.2.1.8"/>
    </reaction>
</comment>
<keyword evidence="6 12" id="KW-0378">Hydrolase</keyword>
<feature type="active site" description="Nucleophile" evidence="11">
    <location>
        <position position="253"/>
    </location>
</feature>
<dbReference type="SUPFAM" id="SSF63446">
    <property type="entry name" value="Type I dockerin domain"/>
    <property type="match status" value="1"/>
</dbReference>
<dbReference type="GO" id="GO:0030245">
    <property type="term" value="P:cellulose catabolic process"/>
    <property type="evidence" value="ECO:0007669"/>
    <property type="project" value="UniProtKB-KW"/>
</dbReference>
<dbReference type="GO" id="GO:0031176">
    <property type="term" value="F:endo-1,4-beta-xylanase activity"/>
    <property type="evidence" value="ECO:0007669"/>
    <property type="project" value="UniProtKB-EC"/>
</dbReference>
<dbReference type="InterPro" id="IPR031158">
    <property type="entry name" value="GH10_AS"/>
</dbReference>
<evidence type="ECO:0000313" key="17">
    <source>
        <dbReference type="Proteomes" id="UP000248132"/>
    </source>
</evidence>
<dbReference type="PRINTS" id="PR00134">
    <property type="entry name" value="GLHYDRLASE10"/>
</dbReference>
<feature type="domain" description="GH10" evidence="14">
    <location>
        <begin position="46"/>
        <end position="317"/>
    </location>
</feature>
<dbReference type="PROSITE" id="PS00591">
    <property type="entry name" value="GH10_1"/>
    <property type="match status" value="1"/>
</dbReference>
<dbReference type="Gene3D" id="3.20.20.80">
    <property type="entry name" value="Glycosidases"/>
    <property type="match status" value="1"/>
</dbReference>
<dbReference type="Pfam" id="PF00404">
    <property type="entry name" value="Dockerin_1"/>
    <property type="match status" value="1"/>
</dbReference>
<comment type="similarity">
    <text evidence="3 12">Belongs to the glycosyl hydrolase 10 (cellulase F) family.</text>
</comment>
<evidence type="ECO:0000256" key="9">
    <source>
        <dbReference type="ARBA" id="ARBA00023295"/>
    </source>
</evidence>
<feature type="domain" description="Dockerin" evidence="15">
    <location>
        <begin position="327"/>
        <end position="397"/>
    </location>
</feature>
<dbReference type="PROSITE" id="PS00448">
    <property type="entry name" value="CLOS_CELLULOSOME_RPT"/>
    <property type="match status" value="1"/>
</dbReference>
<name>A0A318XPM6_9FIRM</name>
<dbReference type="InterPro" id="IPR016134">
    <property type="entry name" value="Dockerin_dom"/>
</dbReference>
<evidence type="ECO:0000256" key="12">
    <source>
        <dbReference type="RuleBase" id="RU361174"/>
    </source>
</evidence>
<dbReference type="InterPro" id="IPR044846">
    <property type="entry name" value="GH10"/>
</dbReference>
<keyword evidence="7" id="KW-0136">Cellulose degradation</keyword>
<evidence type="ECO:0000256" key="8">
    <source>
        <dbReference type="ARBA" id="ARBA00023277"/>
    </source>
</evidence>
<evidence type="ECO:0000259" key="15">
    <source>
        <dbReference type="PROSITE" id="PS51766"/>
    </source>
</evidence>
<evidence type="ECO:0000256" key="13">
    <source>
        <dbReference type="SAM" id="SignalP"/>
    </source>
</evidence>
<dbReference type="GO" id="GO:0045493">
    <property type="term" value="P:xylan catabolic process"/>
    <property type="evidence" value="ECO:0007669"/>
    <property type="project" value="UniProtKB-KW"/>
</dbReference>
<dbReference type="InterPro" id="IPR001000">
    <property type="entry name" value="GH10_dom"/>
</dbReference>
<protein>
    <recommendedName>
        <fullName evidence="12">Beta-xylanase</fullName>
        <ecNumber evidence="12">3.2.1.8</ecNumber>
    </recommendedName>
</protein>
<keyword evidence="9 12" id="KW-0326">Glycosidase</keyword>
<dbReference type="CDD" id="cd14256">
    <property type="entry name" value="Dockerin_I"/>
    <property type="match status" value="1"/>
</dbReference>
<comment type="caution">
    <text evidence="16">The sequence shown here is derived from an EMBL/GenBank/DDBJ whole genome shotgun (WGS) entry which is preliminary data.</text>
</comment>
<dbReference type="OrthoDB" id="9809277at2"/>
<evidence type="ECO:0000256" key="5">
    <source>
        <dbReference type="ARBA" id="ARBA00022729"/>
    </source>
</evidence>
<evidence type="ECO:0000256" key="2">
    <source>
        <dbReference type="ARBA" id="ARBA00000966"/>
    </source>
</evidence>
<keyword evidence="17" id="KW-1185">Reference proteome</keyword>
<keyword evidence="4 16" id="KW-0858">Xylan degradation</keyword>
<evidence type="ECO:0000256" key="11">
    <source>
        <dbReference type="PROSITE-ProRule" id="PRU10061"/>
    </source>
</evidence>
<dbReference type="InterPro" id="IPR036439">
    <property type="entry name" value="Dockerin_dom_sf"/>
</dbReference>
<accession>A0A318XPM6</accession>
<gene>
    <name evidence="16" type="ORF">LY28_00197</name>
</gene>
<dbReference type="PROSITE" id="PS51760">
    <property type="entry name" value="GH10_2"/>
    <property type="match status" value="1"/>
</dbReference>
<evidence type="ECO:0000313" key="16">
    <source>
        <dbReference type="EMBL" id="PYG90316.1"/>
    </source>
</evidence>
<evidence type="ECO:0000256" key="4">
    <source>
        <dbReference type="ARBA" id="ARBA00022651"/>
    </source>
</evidence>
<feature type="signal peptide" evidence="13">
    <location>
        <begin position="1"/>
        <end position="31"/>
    </location>
</feature>
<organism evidence="16 17">
    <name type="scientific">Ruminiclostridium sufflavum DSM 19573</name>
    <dbReference type="NCBI Taxonomy" id="1121337"/>
    <lineage>
        <taxon>Bacteria</taxon>
        <taxon>Bacillati</taxon>
        <taxon>Bacillota</taxon>
        <taxon>Clostridia</taxon>
        <taxon>Eubacteriales</taxon>
        <taxon>Oscillospiraceae</taxon>
        <taxon>Ruminiclostridium</taxon>
    </lineage>
</organism>
<dbReference type="InterPro" id="IPR002105">
    <property type="entry name" value="Dockerin_1_rpt"/>
</dbReference>
<feature type="chain" id="PRO_5016315744" description="Beta-xylanase" evidence="13">
    <location>
        <begin position="32"/>
        <end position="397"/>
    </location>
</feature>
<dbReference type="PANTHER" id="PTHR31490">
    <property type="entry name" value="GLYCOSYL HYDROLASE"/>
    <property type="match status" value="1"/>
</dbReference>
<dbReference type="InterPro" id="IPR017853">
    <property type="entry name" value="GH"/>
</dbReference>
<dbReference type="SUPFAM" id="SSF51445">
    <property type="entry name" value="(Trans)glycosidases"/>
    <property type="match status" value="1"/>
</dbReference>
<dbReference type="PROSITE" id="PS00018">
    <property type="entry name" value="EF_HAND_1"/>
    <property type="match status" value="1"/>
</dbReference>
<dbReference type="RefSeq" id="WP_110460393.1">
    <property type="nucleotide sequence ID" value="NZ_QKMR01000001.1"/>
</dbReference>
<comment type="catalytic activity">
    <reaction evidence="2">
        <text>Endohydrolysis of (1-&gt;4)-beta-D-glucosidic linkages in cellulose, lichenin and cereal beta-D-glucans.</text>
        <dbReference type="EC" id="3.2.1.4"/>
    </reaction>
</comment>
<evidence type="ECO:0000256" key="3">
    <source>
        <dbReference type="ARBA" id="ARBA00007495"/>
    </source>
</evidence>
<sequence>MQCSKIFKRGAALILSAAMLSALLPSGLASAAGMSSGEKFLGNIIASSVPADYDTYWNQVTPENASKWGSAEPSRDSFNWGNVDLIYNYAKSKNMPFKFHTLVWGSQEPGWIGGLSQADQKAEVLEWIQAAGKRYPDTQFVDVVNEPLHAPASYRNAIGGAGTTGWDWIIWSFEQARQAFPNSKLLINEYGIISDVNATNNYLTIINLLKARGLVDGIGIQCHNFNMDTVTVSTMNTVLNKLSATGLPIYVSELDMTGDENTQMQRYKEKFPVFWENPNVKGVTLWGYVEGKTWRSGTGILNSNNTERAAMKWLKEYMSTHGGEPEPAFIYGDLNGDKAVDAIDNAQLKQYLLGQISDFSSKDGKLAADLDKSGTIDALDLAIMKKYLLKIITTLPV</sequence>
<keyword evidence="10 12" id="KW-0624">Polysaccharide degradation</keyword>
<dbReference type="EMBL" id="QKMR01000001">
    <property type="protein sequence ID" value="PYG90316.1"/>
    <property type="molecule type" value="Genomic_DNA"/>
</dbReference>
<evidence type="ECO:0000259" key="14">
    <source>
        <dbReference type="PROSITE" id="PS51760"/>
    </source>
</evidence>
<dbReference type="Proteomes" id="UP000248132">
    <property type="component" value="Unassembled WGS sequence"/>
</dbReference>
<keyword evidence="8 12" id="KW-0119">Carbohydrate metabolism</keyword>
<dbReference type="Pfam" id="PF00331">
    <property type="entry name" value="Glyco_hydro_10"/>
    <property type="match status" value="1"/>
</dbReference>
<dbReference type="InterPro" id="IPR018247">
    <property type="entry name" value="EF_Hand_1_Ca_BS"/>
</dbReference>
<dbReference type="PROSITE" id="PS51766">
    <property type="entry name" value="DOCKERIN"/>
    <property type="match status" value="1"/>
</dbReference>
<evidence type="ECO:0000256" key="10">
    <source>
        <dbReference type="ARBA" id="ARBA00023326"/>
    </source>
</evidence>
<reference evidence="16 17" key="1">
    <citation type="submission" date="2018-06" db="EMBL/GenBank/DDBJ databases">
        <title>Genomic Encyclopedia of Type Strains, Phase I: the one thousand microbial genomes (KMG-I) project.</title>
        <authorList>
            <person name="Kyrpides N."/>
        </authorList>
    </citation>
    <scope>NUCLEOTIDE SEQUENCE [LARGE SCALE GENOMIC DNA]</scope>
    <source>
        <strain evidence="16 17">DSM 19573</strain>
    </source>
</reference>